<evidence type="ECO:0000313" key="1">
    <source>
        <dbReference type="EMBL" id="MFD2114320.1"/>
    </source>
</evidence>
<dbReference type="PANTHER" id="PTHR10000:SF53">
    <property type="entry name" value="5-AMINO-6-(5-PHOSPHO-D-RIBITYLAMINO)URACIL PHOSPHATASE YBJI-RELATED"/>
    <property type="match status" value="1"/>
</dbReference>
<evidence type="ECO:0000313" key="2">
    <source>
        <dbReference type="Proteomes" id="UP001597362"/>
    </source>
</evidence>
<dbReference type="PANTHER" id="PTHR10000">
    <property type="entry name" value="PHOSPHOSERINE PHOSPHATASE"/>
    <property type="match status" value="1"/>
</dbReference>
<sequence>MTFVFDLDGTICFKGKPLSKQMVDALNLLVDKGHDIIFASARPIRDLLPILPPQMHHFPMVGGNGAFVVTEELHISTSHFDTTTGKDIIQLLKKYKAEYLVDSAWDYAYSGSEDHPIRKNLDPNQTAKNVPLEKLNEIVKVVILHSNDNEKLLHELNQLPIVTYLHGSEDIIDINPKDVSKWSGLQMIGIAPFDFIAFGNDANDIPMFKQAKRSICVGNHPELIHVSSEQVASDEQLVIQKIIEVMNDID</sequence>
<dbReference type="Gene3D" id="3.30.1240.10">
    <property type="match status" value="1"/>
</dbReference>
<gene>
    <name evidence="1" type="ORF">ACFSJH_00950</name>
</gene>
<reference evidence="2" key="1">
    <citation type="journal article" date="2019" name="Int. J. Syst. Evol. Microbiol.">
        <title>The Global Catalogue of Microorganisms (GCM) 10K type strain sequencing project: providing services to taxonomists for standard genome sequencing and annotation.</title>
        <authorList>
            <consortium name="The Broad Institute Genomics Platform"/>
            <consortium name="The Broad Institute Genome Sequencing Center for Infectious Disease"/>
            <person name="Wu L."/>
            <person name="Ma J."/>
        </authorList>
    </citation>
    <scope>NUCLEOTIDE SEQUENCE [LARGE SCALE GENOMIC DNA]</scope>
    <source>
        <strain evidence="2">GH52</strain>
    </source>
</reference>
<keyword evidence="2" id="KW-1185">Reference proteome</keyword>
<comment type="caution">
    <text evidence="1">The sequence shown here is derived from an EMBL/GenBank/DDBJ whole genome shotgun (WGS) entry which is preliminary data.</text>
</comment>
<proteinExistence type="predicted"/>
<protein>
    <submittedName>
        <fullName evidence="1">HAD-IIB family hydrolase</fullName>
    </submittedName>
</protein>
<accession>A0ABW4YF38</accession>
<dbReference type="NCBIfam" id="TIGR01484">
    <property type="entry name" value="HAD-SF-IIB"/>
    <property type="match status" value="1"/>
</dbReference>
<dbReference type="InterPro" id="IPR023214">
    <property type="entry name" value="HAD_sf"/>
</dbReference>
<dbReference type="EMBL" id="JBHUHO010000003">
    <property type="protein sequence ID" value="MFD2114320.1"/>
    <property type="molecule type" value="Genomic_DNA"/>
</dbReference>
<dbReference type="SUPFAM" id="SSF56784">
    <property type="entry name" value="HAD-like"/>
    <property type="match status" value="1"/>
</dbReference>
<dbReference type="GO" id="GO:0016787">
    <property type="term" value="F:hydrolase activity"/>
    <property type="evidence" value="ECO:0007669"/>
    <property type="project" value="UniProtKB-KW"/>
</dbReference>
<dbReference type="Proteomes" id="UP001597362">
    <property type="component" value="Unassembled WGS sequence"/>
</dbReference>
<organism evidence="1 2">
    <name type="scientific">Paenibacillus yanchengensis</name>
    <dbReference type="NCBI Taxonomy" id="2035833"/>
    <lineage>
        <taxon>Bacteria</taxon>
        <taxon>Bacillati</taxon>
        <taxon>Bacillota</taxon>
        <taxon>Bacilli</taxon>
        <taxon>Bacillales</taxon>
        <taxon>Paenibacillaceae</taxon>
        <taxon>Paenibacillus</taxon>
    </lineage>
</organism>
<dbReference type="InterPro" id="IPR036412">
    <property type="entry name" value="HAD-like_sf"/>
</dbReference>
<keyword evidence="1" id="KW-0378">Hydrolase</keyword>
<dbReference type="Gene3D" id="3.40.50.1000">
    <property type="entry name" value="HAD superfamily/HAD-like"/>
    <property type="match status" value="1"/>
</dbReference>
<dbReference type="RefSeq" id="WP_377769292.1">
    <property type="nucleotide sequence ID" value="NZ_JBHUHO010000003.1"/>
</dbReference>
<dbReference type="Pfam" id="PF08282">
    <property type="entry name" value="Hydrolase_3"/>
    <property type="match status" value="1"/>
</dbReference>
<name>A0ABW4YF38_9BACL</name>
<dbReference type="InterPro" id="IPR006379">
    <property type="entry name" value="HAD-SF_hydro_IIB"/>
</dbReference>